<reference evidence="11 12" key="1">
    <citation type="submission" date="2013-02" db="EMBL/GenBank/DDBJ databases">
        <title>The Genome Sequence of Acinetobacter soli NIPH 2899.</title>
        <authorList>
            <consortium name="The Broad Institute Genome Sequencing Platform"/>
            <consortium name="The Broad Institute Genome Sequencing Center for Infectious Disease"/>
            <person name="Cerqueira G."/>
            <person name="Feldgarden M."/>
            <person name="Courvalin P."/>
            <person name="Perichon B."/>
            <person name="Grillot-Courvalin C."/>
            <person name="Clermont D."/>
            <person name="Rocha E."/>
            <person name="Yoon E.-J."/>
            <person name="Nemec A."/>
            <person name="Walker B."/>
            <person name="Young S.K."/>
            <person name="Zeng Q."/>
            <person name="Gargeya S."/>
            <person name="Fitzgerald M."/>
            <person name="Haas B."/>
            <person name="Abouelleil A."/>
            <person name="Alvarado L."/>
            <person name="Arachchi H.M."/>
            <person name="Berlin A.M."/>
            <person name="Chapman S.B."/>
            <person name="Dewar J."/>
            <person name="Goldberg J."/>
            <person name="Griggs A."/>
            <person name="Gujja S."/>
            <person name="Hansen M."/>
            <person name="Howarth C."/>
            <person name="Imamovic A."/>
            <person name="Larimer J."/>
            <person name="McCowan C."/>
            <person name="Murphy C."/>
            <person name="Neiman D."/>
            <person name="Pearson M."/>
            <person name="Priest M."/>
            <person name="Roberts A."/>
            <person name="Saif S."/>
            <person name="Shea T."/>
            <person name="Sisk P."/>
            <person name="Sykes S."/>
            <person name="Wortman J."/>
            <person name="Nusbaum C."/>
            <person name="Birren B."/>
        </authorList>
    </citation>
    <scope>NUCLEOTIDE SEQUENCE [LARGE SCALE GENOMIC DNA]</scope>
    <source>
        <strain evidence="11 12">NIPH 2899</strain>
    </source>
</reference>
<keyword evidence="6 9" id="KW-0812">Transmembrane</keyword>
<gene>
    <name evidence="11" type="ORF">F950_00775</name>
</gene>
<evidence type="ECO:0000256" key="8">
    <source>
        <dbReference type="ARBA" id="ARBA00023136"/>
    </source>
</evidence>
<feature type="domain" description="ABC transmembrane type-2" evidence="10">
    <location>
        <begin position="43"/>
        <end position="265"/>
    </location>
</feature>
<evidence type="ECO:0000256" key="9">
    <source>
        <dbReference type="RuleBase" id="RU361157"/>
    </source>
</evidence>
<keyword evidence="4 9" id="KW-1003">Cell membrane</keyword>
<feature type="transmembrane region" description="Helical" evidence="9">
    <location>
        <begin position="187"/>
        <end position="208"/>
    </location>
</feature>
<dbReference type="PIRSF" id="PIRSF006648">
    <property type="entry name" value="DrrB"/>
    <property type="match status" value="1"/>
</dbReference>
<feature type="transmembrane region" description="Helical" evidence="9">
    <location>
        <begin position="244"/>
        <end position="262"/>
    </location>
</feature>
<evidence type="ECO:0000256" key="1">
    <source>
        <dbReference type="ARBA" id="ARBA00004429"/>
    </source>
</evidence>
<keyword evidence="7 9" id="KW-1133">Transmembrane helix</keyword>
<dbReference type="PROSITE" id="PS51012">
    <property type="entry name" value="ABC_TM2"/>
    <property type="match status" value="1"/>
</dbReference>
<evidence type="ECO:0000256" key="5">
    <source>
        <dbReference type="ARBA" id="ARBA00022519"/>
    </source>
</evidence>
<evidence type="ECO:0000259" key="10">
    <source>
        <dbReference type="PROSITE" id="PS51012"/>
    </source>
</evidence>
<evidence type="ECO:0000256" key="3">
    <source>
        <dbReference type="ARBA" id="ARBA00022448"/>
    </source>
</evidence>
<evidence type="ECO:0000256" key="7">
    <source>
        <dbReference type="ARBA" id="ARBA00022989"/>
    </source>
</evidence>
<dbReference type="InterPro" id="IPR047817">
    <property type="entry name" value="ABC2_TM_bact-type"/>
</dbReference>
<dbReference type="PRINTS" id="PR00164">
    <property type="entry name" value="ABC2TRNSPORT"/>
</dbReference>
<dbReference type="InterPro" id="IPR013525">
    <property type="entry name" value="ABC2_TM"/>
</dbReference>
<sequence length="273" mass="31598">MNDIEQIKALPKLKPRNGLSVMYASVRALFLRELQTRFGQYRLGYFWILLEPALHIGFMLLLFGRISNSIIPGIDYQVFLVNGILPFFMFRTTLSKALDAVQANKGLFSYKPVKPIDTLVARSFLELFLHFSAFVFFSAILLWCGYTMSFEAIPQLIGLWILLYLLSFSMGLVFMVLGDISSEVNKFISTFFLILYFLSGVIYSIHLIPLQYQGYLLWNPIVHMVELMRHAVSPSYPLVDGISLSYIFVWFIVSLLFGLLLYKRFEQRMVRSK</sequence>
<comment type="similarity">
    <text evidence="2 9">Belongs to the ABC-2 integral membrane protein family.</text>
</comment>
<keyword evidence="12" id="KW-1185">Reference proteome</keyword>
<dbReference type="RefSeq" id="WP_004944325.1">
    <property type="nucleotide sequence ID" value="NZ_KB849643.1"/>
</dbReference>
<evidence type="ECO:0000313" key="11">
    <source>
        <dbReference type="EMBL" id="ENV61502.1"/>
    </source>
</evidence>
<feature type="transmembrane region" description="Helical" evidence="9">
    <location>
        <begin position="76"/>
        <end position="94"/>
    </location>
</feature>
<comment type="caution">
    <text evidence="11">The sequence shown here is derived from an EMBL/GenBank/DDBJ whole genome shotgun (WGS) entry which is preliminary data.</text>
</comment>
<dbReference type="EMBL" id="APPV01000006">
    <property type="protein sequence ID" value="ENV61502.1"/>
    <property type="molecule type" value="Genomic_DNA"/>
</dbReference>
<proteinExistence type="inferred from homology"/>
<dbReference type="PANTHER" id="PTHR30413:SF8">
    <property type="entry name" value="TRANSPORT PERMEASE PROTEIN"/>
    <property type="match status" value="1"/>
</dbReference>
<feature type="transmembrane region" description="Helical" evidence="9">
    <location>
        <begin position="156"/>
        <end position="175"/>
    </location>
</feature>
<dbReference type="InterPro" id="IPR000412">
    <property type="entry name" value="ABC_2_transport"/>
</dbReference>
<keyword evidence="3 9" id="KW-0813">Transport</keyword>
<keyword evidence="8 9" id="KW-0472">Membrane</keyword>
<accession>A0ABN0K121</accession>
<dbReference type="Proteomes" id="UP000018433">
    <property type="component" value="Unassembled WGS sequence"/>
</dbReference>
<dbReference type="PANTHER" id="PTHR30413">
    <property type="entry name" value="INNER MEMBRANE TRANSPORT PERMEASE"/>
    <property type="match status" value="1"/>
</dbReference>
<evidence type="ECO:0000313" key="12">
    <source>
        <dbReference type="Proteomes" id="UP000018433"/>
    </source>
</evidence>
<feature type="transmembrane region" description="Helical" evidence="9">
    <location>
        <begin position="44"/>
        <end position="64"/>
    </location>
</feature>
<protein>
    <recommendedName>
        <fullName evidence="9">Transport permease protein</fullName>
    </recommendedName>
</protein>
<name>A0ABN0K121_9GAMM</name>
<feature type="transmembrane region" description="Helical" evidence="9">
    <location>
        <begin position="127"/>
        <end position="144"/>
    </location>
</feature>
<organism evidence="11 12">
    <name type="scientific">Acinetobacter soli NIPH 2899</name>
    <dbReference type="NCBI Taxonomy" id="1217677"/>
    <lineage>
        <taxon>Bacteria</taxon>
        <taxon>Pseudomonadati</taxon>
        <taxon>Pseudomonadota</taxon>
        <taxon>Gammaproteobacteria</taxon>
        <taxon>Moraxellales</taxon>
        <taxon>Moraxellaceae</taxon>
        <taxon>Acinetobacter</taxon>
    </lineage>
</organism>
<evidence type="ECO:0000256" key="4">
    <source>
        <dbReference type="ARBA" id="ARBA00022475"/>
    </source>
</evidence>
<evidence type="ECO:0000256" key="6">
    <source>
        <dbReference type="ARBA" id="ARBA00022692"/>
    </source>
</evidence>
<keyword evidence="5" id="KW-0997">Cell inner membrane</keyword>
<evidence type="ECO:0000256" key="2">
    <source>
        <dbReference type="ARBA" id="ARBA00007783"/>
    </source>
</evidence>
<dbReference type="Pfam" id="PF01061">
    <property type="entry name" value="ABC2_membrane"/>
    <property type="match status" value="1"/>
</dbReference>
<comment type="subcellular location">
    <subcellularLocation>
        <location evidence="1 9">Cell inner membrane</location>
        <topology evidence="1 9">Multi-pass membrane protein</topology>
    </subcellularLocation>
</comment>